<comment type="caution">
    <text evidence="1">The sequence shown here is derived from an EMBL/GenBank/DDBJ whole genome shotgun (WGS) entry which is preliminary data.</text>
</comment>
<reference evidence="1" key="1">
    <citation type="journal article" date="2019" name="Sci. Rep.">
        <title>Draft genome of Tanacetum cinerariifolium, the natural source of mosquito coil.</title>
        <authorList>
            <person name="Yamashiro T."/>
            <person name="Shiraishi A."/>
            <person name="Satake H."/>
            <person name="Nakayama K."/>
        </authorList>
    </citation>
    <scope>NUCLEOTIDE SEQUENCE</scope>
</reference>
<proteinExistence type="predicted"/>
<accession>A0A699HHM8</accession>
<dbReference type="EMBL" id="BKCJ010141479">
    <property type="protein sequence ID" value="GEX95533.1"/>
    <property type="molecule type" value="Genomic_DNA"/>
</dbReference>
<gene>
    <name evidence="1" type="ORF">Tci_367508</name>
</gene>
<name>A0A699HHM8_TANCI</name>
<evidence type="ECO:0000313" key="1">
    <source>
        <dbReference type="EMBL" id="GEX95533.1"/>
    </source>
</evidence>
<protein>
    <submittedName>
        <fullName evidence="1">Uncharacterized protein</fullName>
    </submittedName>
</protein>
<dbReference type="AlphaFoldDB" id="A0A699HHM8"/>
<sequence>MSQWFVIQNLHEVDYDQLYDYLKQNDNNVNALRAKRAIITHDPFAFIANHYVVPSPSHTSPVYYVTHPTLVNDFDGYTQSYEFKEKHVMMIRSYENALGALRATRTHDPLVLVANHYVVPSPSHTSPAYYVTHHTLVNDFDGYTQSYEFKEKHVMMIQ</sequence>
<organism evidence="1">
    <name type="scientific">Tanacetum cinerariifolium</name>
    <name type="common">Dalmatian daisy</name>
    <name type="synonym">Chrysanthemum cinerariifolium</name>
    <dbReference type="NCBI Taxonomy" id="118510"/>
    <lineage>
        <taxon>Eukaryota</taxon>
        <taxon>Viridiplantae</taxon>
        <taxon>Streptophyta</taxon>
        <taxon>Embryophyta</taxon>
        <taxon>Tracheophyta</taxon>
        <taxon>Spermatophyta</taxon>
        <taxon>Magnoliopsida</taxon>
        <taxon>eudicotyledons</taxon>
        <taxon>Gunneridae</taxon>
        <taxon>Pentapetalae</taxon>
        <taxon>asterids</taxon>
        <taxon>campanulids</taxon>
        <taxon>Asterales</taxon>
        <taxon>Asteraceae</taxon>
        <taxon>Asteroideae</taxon>
        <taxon>Anthemideae</taxon>
        <taxon>Anthemidinae</taxon>
        <taxon>Tanacetum</taxon>
    </lineage>
</organism>